<accession>A0ABW9Z0Q4</accession>
<dbReference type="PRINTS" id="PR00313">
    <property type="entry name" value="CABNDNGRPT"/>
</dbReference>
<evidence type="ECO:0000256" key="3">
    <source>
        <dbReference type="SAM" id="MobiDB-lite"/>
    </source>
</evidence>
<gene>
    <name evidence="4" type="ORF">GR303_11040</name>
</gene>
<organism evidence="4 5">
    <name type="scientific">Microvirga arsenatis</name>
    <dbReference type="NCBI Taxonomy" id="2692265"/>
    <lineage>
        <taxon>Bacteria</taxon>
        <taxon>Pseudomonadati</taxon>
        <taxon>Pseudomonadota</taxon>
        <taxon>Alphaproteobacteria</taxon>
        <taxon>Hyphomicrobiales</taxon>
        <taxon>Methylobacteriaceae</taxon>
        <taxon>Microvirga</taxon>
    </lineage>
</organism>
<protein>
    <recommendedName>
        <fullName evidence="6">Calcium-binding protein</fullName>
    </recommendedName>
</protein>
<dbReference type="PANTHER" id="PTHR38340">
    <property type="entry name" value="S-LAYER PROTEIN"/>
    <property type="match status" value="1"/>
</dbReference>
<comment type="caution">
    <text evidence="4">The sequence shown here is derived from an EMBL/GenBank/DDBJ whole genome shotgun (WGS) entry which is preliminary data.</text>
</comment>
<proteinExistence type="predicted"/>
<dbReference type="RefSeq" id="WP_161721893.1">
    <property type="nucleotide sequence ID" value="NZ_JAAAXI010000003.1"/>
</dbReference>
<keyword evidence="2" id="KW-0964">Secreted</keyword>
<reference evidence="4 5" key="1">
    <citation type="submission" date="2020-01" db="EMBL/GenBank/DDBJ databases">
        <title>Microvirga sp. nov., an arsenate reduction bacterium isolated from Tibet hotspring sediments.</title>
        <authorList>
            <person name="Yuan C.-G."/>
        </authorList>
    </citation>
    <scope>NUCLEOTIDE SEQUENCE [LARGE SCALE GENOMIC DNA]</scope>
    <source>
        <strain evidence="4 5">SYSU G3D203</strain>
    </source>
</reference>
<evidence type="ECO:0008006" key="6">
    <source>
        <dbReference type="Google" id="ProtNLM"/>
    </source>
</evidence>
<feature type="region of interest" description="Disordered" evidence="3">
    <location>
        <begin position="34"/>
        <end position="57"/>
    </location>
</feature>
<name>A0ABW9Z0Q4_9HYPH</name>
<evidence type="ECO:0000256" key="1">
    <source>
        <dbReference type="ARBA" id="ARBA00004613"/>
    </source>
</evidence>
<keyword evidence="5" id="KW-1185">Reference proteome</keyword>
<comment type="subcellular location">
    <subcellularLocation>
        <location evidence="1">Secreted</location>
    </subcellularLocation>
</comment>
<dbReference type="Pfam" id="PF00353">
    <property type="entry name" value="HemolysinCabind"/>
    <property type="match status" value="8"/>
</dbReference>
<dbReference type="SUPFAM" id="SSF51120">
    <property type="entry name" value="beta-Roll"/>
    <property type="match status" value="7"/>
</dbReference>
<dbReference type="Proteomes" id="UP000818323">
    <property type="component" value="Unassembled WGS sequence"/>
</dbReference>
<dbReference type="InterPro" id="IPR001343">
    <property type="entry name" value="Hemolysn_Ca-bd"/>
</dbReference>
<dbReference type="PROSITE" id="PS00330">
    <property type="entry name" value="HEMOLYSIN_CALCIUM"/>
    <property type="match status" value="5"/>
</dbReference>
<dbReference type="Gene3D" id="2.150.10.10">
    <property type="entry name" value="Serralysin-like metalloprotease, C-terminal"/>
    <property type="match status" value="8"/>
</dbReference>
<dbReference type="InterPro" id="IPR050557">
    <property type="entry name" value="RTX_toxin/Mannuronan_C5-epim"/>
</dbReference>
<dbReference type="EMBL" id="JAAAXJ010000004">
    <property type="protein sequence ID" value="NBJ24888.1"/>
    <property type="molecule type" value="Genomic_DNA"/>
</dbReference>
<evidence type="ECO:0000313" key="4">
    <source>
        <dbReference type="EMBL" id="NBJ24888.1"/>
    </source>
</evidence>
<dbReference type="InterPro" id="IPR011049">
    <property type="entry name" value="Serralysin-like_metalloprot_C"/>
</dbReference>
<evidence type="ECO:0000256" key="2">
    <source>
        <dbReference type="ARBA" id="ARBA00022525"/>
    </source>
</evidence>
<evidence type="ECO:0000313" key="5">
    <source>
        <dbReference type="Proteomes" id="UP000818323"/>
    </source>
</evidence>
<sequence>MPGYQYDAVWNTYRLDPGTRAFALAEEHGQGAAHVQGNAESNDIAGNDADNRLDGGSGADTLAGGLGNDAYVVENSGDVVVERAGGGDADLVTSYVTYTLPDHVEVLVLQGFATLTGTGNEGDNTLIGSDGGSDLLRGLGGSDRLFGYDSDDTLDGGEGADNLWGWWGNDTFIVDDPGDMVIEDPDRGEDRVVASVGHTLSAHVEHLRLVGLQGLAGIGNGLDNQIVGGLGNDTLEGRAGHDTLDGGAGADVLRGGAGDDLYRIDGIDDVIGEEDGGGTDRVETAVSLTLAAFVENLLALGLEPIALSGNALDNRIEGNAGANTLDGAAGADTLEGGTGDDVYIVDAGDTLVEADAGGTDRVEASFSYTLGDHLEHLSLSGSQPLTGRGNGLANRILGAGGADLLEGLGGNDTLEGGAGGDTLRGGAGDDVYHVDAGDMVEELSGEGSDTVVATSSHSLAAHVENLVAEGTAAVSLTGNALANRLVGNGAANTLDGGTGADTLEGGTGDDVYQVDGLDQVVEAAGGGTDTVIAQADRSLAGWAHVENLMASGAGAVALAGNSLANRITGNAAANRLSGDAGSDTLDGGAGADLMAGGAGDDTFVVDSAGDQVVEDSGGGRDTVLTSASFALSAGSEIEVLAAAGPLGVLLKGNAFANIIAGHAGADRLHGGLGNDVLNGGAGKDRFVFDSKPHKAANRDILADFSVRDDSIWLENRIFKKLGLKGSEKKPALLGKDFFVKGSKAKDKDDYVIYDAKKGVLLYDADGSGKGKAVGIATLAKNLAVTHKDFFVI</sequence>
<dbReference type="PANTHER" id="PTHR38340:SF1">
    <property type="entry name" value="S-LAYER PROTEIN"/>
    <property type="match status" value="1"/>
</dbReference>
<dbReference type="InterPro" id="IPR018511">
    <property type="entry name" value="Hemolysin-typ_Ca-bd_CS"/>
</dbReference>